<dbReference type="PANTHER" id="PTHR23513">
    <property type="entry name" value="INTEGRAL MEMBRANE EFFLUX PROTEIN-RELATED"/>
    <property type="match status" value="1"/>
</dbReference>
<feature type="domain" description="Major facilitator superfamily (MFS) profile" evidence="9">
    <location>
        <begin position="289"/>
        <end position="488"/>
    </location>
</feature>
<dbReference type="PANTHER" id="PTHR23513:SF9">
    <property type="entry name" value="ENTEROBACTIN EXPORTER ENTS"/>
    <property type="match status" value="1"/>
</dbReference>
<keyword evidence="11" id="KW-1185">Reference proteome</keyword>
<evidence type="ECO:0000259" key="9">
    <source>
        <dbReference type="PROSITE" id="PS50850"/>
    </source>
</evidence>
<dbReference type="Pfam" id="PF05977">
    <property type="entry name" value="MFS_3"/>
    <property type="match status" value="1"/>
</dbReference>
<feature type="transmembrane region" description="Helical" evidence="8">
    <location>
        <begin position="288"/>
        <end position="311"/>
    </location>
</feature>
<feature type="transmembrane region" description="Helical" evidence="8">
    <location>
        <begin position="220"/>
        <end position="241"/>
    </location>
</feature>
<reference evidence="10 11" key="1">
    <citation type="submission" date="2017-06" db="EMBL/GenBank/DDBJ databases">
        <authorList>
            <person name="Kim H.J."/>
            <person name="Triplett B.A."/>
        </authorList>
    </citation>
    <scope>NUCLEOTIDE SEQUENCE [LARGE SCALE GENOMIC DNA]</scope>
    <source>
        <strain evidence="10 11">DSM 44715</strain>
    </source>
</reference>
<evidence type="ECO:0000256" key="2">
    <source>
        <dbReference type="ARBA" id="ARBA00022448"/>
    </source>
</evidence>
<dbReference type="CDD" id="cd06173">
    <property type="entry name" value="MFS_MefA_like"/>
    <property type="match status" value="1"/>
</dbReference>
<feature type="transmembrane region" description="Helical" evidence="8">
    <location>
        <begin position="155"/>
        <end position="175"/>
    </location>
</feature>
<evidence type="ECO:0000256" key="6">
    <source>
        <dbReference type="ARBA" id="ARBA00023136"/>
    </source>
</evidence>
<accession>A0A239NXJ6</accession>
<feature type="region of interest" description="Disordered" evidence="7">
    <location>
        <begin position="1"/>
        <end position="71"/>
    </location>
</feature>
<name>A0A239NXJ6_9ACTN</name>
<dbReference type="PROSITE" id="PS50850">
    <property type="entry name" value="MFS"/>
    <property type="match status" value="1"/>
</dbReference>
<feature type="transmembrane region" description="Helical" evidence="8">
    <location>
        <begin position="93"/>
        <end position="116"/>
    </location>
</feature>
<gene>
    <name evidence="10" type="ORF">SAMN05443665_105327</name>
</gene>
<evidence type="ECO:0000256" key="5">
    <source>
        <dbReference type="ARBA" id="ARBA00022989"/>
    </source>
</evidence>
<feature type="transmembrane region" description="Helical" evidence="8">
    <location>
        <begin position="247"/>
        <end position="267"/>
    </location>
</feature>
<dbReference type="EMBL" id="FZOR01000053">
    <property type="protein sequence ID" value="SNT59607.1"/>
    <property type="molecule type" value="Genomic_DNA"/>
</dbReference>
<dbReference type="GO" id="GO:0022857">
    <property type="term" value="F:transmembrane transporter activity"/>
    <property type="evidence" value="ECO:0007669"/>
    <property type="project" value="InterPro"/>
</dbReference>
<evidence type="ECO:0000256" key="3">
    <source>
        <dbReference type="ARBA" id="ARBA00022475"/>
    </source>
</evidence>
<evidence type="ECO:0000313" key="11">
    <source>
        <dbReference type="Proteomes" id="UP000198318"/>
    </source>
</evidence>
<dbReference type="Proteomes" id="UP000198318">
    <property type="component" value="Unassembled WGS sequence"/>
</dbReference>
<organism evidence="10 11">
    <name type="scientific">Actinomadura meyerae</name>
    <dbReference type="NCBI Taxonomy" id="240840"/>
    <lineage>
        <taxon>Bacteria</taxon>
        <taxon>Bacillati</taxon>
        <taxon>Actinomycetota</taxon>
        <taxon>Actinomycetes</taxon>
        <taxon>Streptosporangiales</taxon>
        <taxon>Thermomonosporaceae</taxon>
        <taxon>Actinomadura</taxon>
    </lineage>
</organism>
<feature type="compositionally biased region" description="Polar residues" evidence="7">
    <location>
        <begin position="7"/>
        <end position="17"/>
    </location>
</feature>
<keyword evidence="3" id="KW-1003">Cell membrane</keyword>
<evidence type="ECO:0000256" key="7">
    <source>
        <dbReference type="SAM" id="MobiDB-lite"/>
    </source>
</evidence>
<keyword evidence="5 8" id="KW-1133">Transmembrane helix</keyword>
<evidence type="ECO:0000313" key="10">
    <source>
        <dbReference type="EMBL" id="SNT59607.1"/>
    </source>
</evidence>
<feature type="transmembrane region" description="Helical" evidence="8">
    <location>
        <begin position="181"/>
        <end position="199"/>
    </location>
</feature>
<dbReference type="SUPFAM" id="SSF103473">
    <property type="entry name" value="MFS general substrate transporter"/>
    <property type="match status" value="1"/>
</dbReference>
<feature type="compositionally biased region" description="Low complexity" evidence="7">
    <location>
        <begin position="52"/>
        <end position="63"/>
    </location>
</feature>
<feature type="transmembrane region" description="Helical" evidence="8">
    <location>
        <begin position="122"/>
        <end position="143"/>
    </location>
</feature>
<keyword evidence="4 8" id="KW-0812">Transmembrane</keyword>
<protein>
    <submittedName>
        <fullName evidence="10">Predicted arabinose efflux permease, MFS family</fullName>
    </submittedName>
</protein>
<sequence length="488" mass="50538">MDGGETVSVTSEQQRPPTDTPDIAAREASGPAAGEEPEEPEEPVRPDESGQPAAAAEGASPGEPAGPGRGARGRLRRLAIDVRPLRRPEYRRLWLGQGVSFVGFQVTAVAVPVQVYDMTRSSLWVGVLGFVNLVPLIVFGLWGGAIADHMDRRRLLFASSCVMWAATLLLLVQALLGIESLTLIMAVVAVQAVGFAVASPTRSAIVPRLVDRELVPAANTLNFTASQFGMLAGPLFAGVLLAHWHYAAAYALDAVLFTVVLYAALRLPPIPPLGDVSGTPGLRSVIDGLSYLATQPVLLMSFVVDIIAMAIAMPRALFPEVAETRFGGEGAVGWLFAAIAIGAFVGGLSSGWIGRVHRQGLALVASIVVWGLAVAAAGLAGSLWLAVVLLAVGGAADLVSAVFRQSMLQTYAPDKLRGRLQGVFTVVVAGGPRLGDVRAGATASVAGATASWVGGGLACAALVIVAAVAVPALVRYDTRTAEAVTVEP</sequence>
<comment type="subcellular location">
    <subcellularLocation>
        <location evidence="1">Cell inner membrane</location>
        <topology evidence="1">Multi-pass membrane protein</topology>
    </subcellularLocation>
</comment>
<keyword evidence="2" id="KW-0813">Transport</keyword>
<dbReference type="AlphaFoldDB" id="A0A239NXJ6"/>
<proteinExistence type="predicted"/>
<keyword evidence="6 8" id="KW-0472">Membrane</keyword>
<feature type="transmembrane region" description="Helical" evidence="8">
    <location>
        <begin position="360"/>
        <end position="377"/>
    </location>
</feature>
<dbReference type="Gene3D" id="1.20.1250.20">
    <property type="entry name" value="MFS general substrate transporter like domains"/>
    <property type="match status" value="1"/>
</dbReference>
<dbReference type="GO" id="GO:0005886">
    <property type="term" value="C:plasma membrane"/>
    <property type="evidence" value="ECO:0007669"/>
    <property type="project" value="UniProtKB-SubCell"/>
</dbReference>
<feature type="transmembrane region" description="Helical" evidence="8">
    <location>
        <begin position="331"/>
        <end position="353"/>
    </location>
</feature>
<evidence type="ECO:0000256" key="4">
    <source>
        <dbReference type="ARBA" id="ARBA00022692"/>
    </source>
</evidence>
<feature type="transmembrane region" description="Helical" evidence="8">
    <location>
        <begin position="452"/>
        <end position="474"/>
    </location>
</feature>
<evidence type="ECO:0000256" key="8">
    <source>
        <dbReference type="SAM" id="Phobius"/>
    </source>
</evidence>
<dbReference type="InterPro" id="IPR036259">
    <property type="entry name" value="MFS_trans_sf"/>
</dbReference>
<dbReference type="InterPro" id="IPR010290">
    <property type="entry name" value="TM_effector"/>
</dbReference>
<evidence type="ECO:0000256" key="1">
    <source>
        <dbReference type="ARBA" id="ARBA00004429"/>
    </source>
</evidence>
<dbReference type="InterPro" id="IPR020846">
    <property type="entry name" value="MFS_dom"/>
</dbReference>